<keyword evidence="2" id="KW-1185">Reference proteome</keyword>
<dbReference type="OrthoDB" id="9796517at2"/>
<dbReference type="SUPFAM" id="SSF74650">
    <property type="entry name" value="Galactose mutarotase-like"/>
    <property type="match status" value="1"/>
</dbReference>
<protein>
    <submittedName>
        <fullName evidence="1">Aldose 1-epimerase</fullName>
    </submittedName>
</protein>
<dbReference type="InterPro" id="IPR014718">
    <property type="entry name" value="GH-type_carb-bd"/>
</dbReference>
<dbReference type="GO" id="GO:0005975">
    <property type="term" value="P:carbohydrate metabolic process"/>
    <property type="evidence" value="ECO:0007669"/>
    <property type="project" value="InterPro"/>
</dbReference>
<reference evidence="1 2" key="1">
    <citation type="submission" date="2019-12" db="EMBL/GenBank/DDBJ databases">
        <title>Genomic-based taxomic classification of the family Erythrobacteraceae.</title>
        <authorList>
            <person name="Xu L."/>
        </authorList>
    </citation>
    <scope>NUCLEOTIDE SEQUENCE [LARGE SCALE GENOMIC DNA]</scope>
    <source>
        <strain evidence="1 2">MCCC 1K01500</strain>
    </source>
</reference>
<dbReference type="GO" id="GO:0016853">
    <property type="term" value="F:isomerase activity"/>
    <property type="evidence" value="ECO:0007669"/>
    <property type="project" value="InterPro"/>
</dbReference>
<dbReference type="GO" id="GO:0030246">
    <property type="term" value="F:carbohydrate binding"/>
    <property type="evidence" value="ECO:0007669"/>
    <property type="project" value="InterPro"/>
</dbReference>
<dbReference type="Pfam" id="PF01263">
    <property type="entry name" value="Aldose_epim"/>
    <property type="match status" value="1"/>
</dbReference>
<gene>
    <name evidence="1" type="ORF">GRI89_11520</name>
</gene>
<dbReference type="Gene3D" id="2.70.98.10">
    <property type="match status" value="1"/>
</dbReference>
<evidence type="ECO:0000313" key="1">
    <source>
        <dbReference type="EMBL" id="MXO60167.1"/>
    </source>
</evidence>
<name>A0A6I4SYP5_9SPHN</name>
<comment type="caution">
    <text evidence="1">The sequence shown here is derived from an EMBL/GenBank/DDBJ whole genome shotgun (WGS) entry which is preliminary data.</text>
</comment>
<accession>A0A6I4SYP5</accession>
<dbReference type="RefSeq" id="WP_159795510.1">
    <property type="nucleotide sequence ID" value="NZ_WTYM01000045.1"/>
</dbReference>
<sequence length="280" mass="30493">MTLTLRAGDWEAELRPEIGGSLSALRKGGVEVLRTMPESSTSPLDAACFPLVPYCNRIAGGRFAWQGREVRLPQNFAPETSSLHGFGWESAWHMASKADFKCGLDHRHDADEWPWAYEAQQRVRLGARGLALSMDVTNRSDEVMPCGLGFHPYFRRRPETRVRFASSGMVEVDDALIPTGRIAAPDHFANWQAGTLLPSTLVDHCFTGWDGVVTIEDDLGTITVTARGASGLHLYAPTDGSALCLEPVSHPPDALNRDVAAMTALPPGCSATMTMWISAD</sequence>
<evidence type="ECO:0000313" key="2">
    <source>
        <dbReference type="Proteomes" id="UP000433652"/>
    </source>
</evidence>
<organism evidence="1 2">
    <name type="scientific">Croceibacterium salegens</name>
    <dbReference type="NCBI Taxonomy" id="1737568"/>
    <lineage>
        <taxon>Bacteria</taxon>
        <taxon>Pseudomonadati</taxon>
        <taxon>Pseudomonadota</taxon>
        <taxon>Alphaproteobacteria</taxon>
        <taxon>Sphingomonadales</taxon>
        <taxon>Erythrobacteraceae</taxon>
        <taxon>Croceibacterium</taxon>
    </lineage>
</organism>
<dbReference type="InterPro" id="IPR011013">
    <property type="entry name" value="Gal_mutarotase_sf_dom"/>
</dbReference>
<dbReference type="CDD" id="cd09021">
    <property type="entry name" value="Aldose_epim_Ec_YphB"/>
    <property type="match status" value="1"/>
</dbReference>
<dbReference type="EMBL" id="WTYM01000045">
    <property type="protein sequence ID" value="MXO60167.1"/>
    <property type="molecule type" value="Genomic_DNA"/>
</dbReference>
<dbReference type="InterPro" id="IPR008183">
    <property type="entry name" value="Aldose_1/G6P_1-epimerase"/>
</dbReference>
<proteinExistence type="predicted"/>
<dbReference type="Proteomes" id="UP000433652">
    <property type="component" value="Unassembled WGS sequence"/>
</dbReference>
<dbReference type="AlphaFoldDB" id="A0A6I4SYP5"/>